<comment type="caution">
    <text evidence="3">The sequence shown here is derived from an EMBL/GenBank/DDBJ whole genome shotgun (WGS) entry which is preliminary data.</text>
</comment>
<sequence>MKGTWGWFRYLGLNMNETTLATLPAGYDALWISQIS</sequence>
<evidence type="ECO:0000313" key="1">
    <source>
        <dbReference type="EMBL" id="KTB29669.1"/>
    </source>
</evidence>
<dbReference type="AlphaFoldDB" id="A0A0W0G542"/>
<evidence type="ECO:0000313" key="4">
    <source>
        <dbReference type="Proteomes" id="UP000054988"/>
    </source>
</evidence>
<name>A0A0W0G542_MONRR</name>
<dbReference type="Proteomes" id="UP000054988">
    <property type="component" value="Unassembled WGS sequence"/>
</dbReference>
<dbReference type="EMBL" id="LATX01002418">
    <property type="protein sequence ID" value="KTB29669.1"/>
    <property type="molecule type" value="Genomic_DNA"/>
</dbReference>
<dbReference type="EMBL" id="LATX01001118">
    <property type="protein sequence ID" value="KTB43670.1"/>
    <property type="molecule type" value="Genomic_DNA"/>
</dbReference>
<protein>
    <submittedName>
        <fullName evidence="3">Uncharacterized protein</fullName>
    </submittedName>
</protein>
<gene>
    <name evidence="1" type="ORF">WG66_17747</name>
    <name evidence="3" type="ORF">WG66_3752</name>
    <name evidence="2" type="ORF">WG66_3754</name>
</gene>
<accession>A0A0W0G542</accession>
<reference evidence="3 4" key="1">
    <citation type="submission" date="2015-12" db="EMBL/GenBank/DDBJ databases">
        <title>Draft genome sequence of Moniliophthora roreri, the causal agent of frosty pod rot of cacao.</title>
        <authorList>
            <person name="Aime M.C."/>
            <person name="Diaz-Valderrama J.R."/>
            <person name="Kijpornyongpan T."/>
            <person name="Phillips-Mora W."/>
        </authorList>
    </citation>
    <scope>NUCLEOTIDE SEQUENCE [LARGE SCALE GENOMIC DNA]</scope>
    <source>
        <strain evidence="3 4">MCA 2952</strain>
    </source>
</reference>
<dbReference type="EMBL" id="LATX01001119">
    <property type="protein sequence ID" value="KTB43668.1"/>
    <property type="molecule type" value="Genomic_DNA"/>
</dbReference>
<evidence type="ECO:0000313" key="3">
    <source>
        <dbReference type="EMBL" id="KTB43670.1"/>
    </source>
</evidence>
<evidence type="ECO:0000313" key="2">
    <source>
        <dbReference type="EMBL" id="KTB43668.1"/>
    </source>
</evidence>
<organism evidence="3 4">
    <name type="scientific">Moniliophthora roreri</name>
    <name type="common">Frosty pod rot fungus</name>
    <name type="synonym">Monilia roreri</name>
    <dbReference type="NCBI Taxonomy" id="221103"/>
    <lineage>
        <taxon>Eukaryota</taxon>
        <taxon>Fungi</taxon>
        <taxon>Dikarya</taxon>
        <taxon>Basidiomycota</taxon>
        <taxon>Agaricomycotina</taxon>
        <taxon>Agaricomycetes</taxon>
        <taxon>Agaricomycetidae</taxon>
        <taxon>Agaricales</taxon>
        <taxon>Marasmiineae</taxon>
        <taxon>Marasmiaceae</taxon>
        <taxon>Moniliophthora</taxon>
    </lineage>
</organism>
<proteinExistence type="predicted"/>